<evidence type="ECO:0000313" key="2">
    <source>
        <dbReference type="Proteomes" id="UP000573963"/>
    </source>
</evidence>
<dbReference type="RefSeq" id="WP_168931107.1">
    <property type="nucleotide sequence ID" value="NZ_JABAFD010000002.1"/>
</dbReference>
<sequence>MIIISLVGVLFLISSLLLKSFPPPRNNVYGYRTLFSMKNENTWKEGNI</sequence>
<dbReference type="InterPro" id="IPR025962">
    <property type="entry name" value="SdpI/YhfL"/>
</dbReference>
<protein>
    <submittedName>
        <fullName evidence="1">SdpI family protein</fullName>
    </submittedName>
</protein>
<proteinExistence type="predicted"/>
<dbReference type="EMBL" id="JABAFD010000002">
    <property type="protein sequence ID" value="NME08653.1"/>
    <property type="molecule type" value="Genomic_DNA"/>
</dbReference>
<comment type="caution">
    <text evidence="1">The sequence shown here is derived from an EMBL/GenBank/DDBJ whole genome shotgun (WGS) entry which is preliminary data.</text>
</comment>
<dbReference type="Proteomes" id="UP000573963">
    <property type="component" value="Unassembled WGS sequence"/>
</dbReference>
<gene>
    <name evidence="1" type="ORF">HF875_03925</name>
</gene>
<name>A0AA44DJD9_PARBF</name>
<reference evidence="1 2" key="1">
    <citation type="submission" date="2020-04" db="EMBL/GenBank/DDBJ databases">
        <authorList>
            <person name="Hitch T.C.A."/>
            <person name="Wylensek D."/>
            <person name="Clavel T."/>
        </authorList>
    </citation>
    <scope>NUCLEOTIDE SEQUENCE [LARGE SCALE GENOMIC DNA]</scope>
    <source>
        <strain evidence="1 2">Med78_4-601-WT-2</strain>
    </source>
</reference>
<dbReference type="AlphaFoldDB" id="A0AA44DJD9"/>
<dbReference type="Pfam" id="PF13630">
    <property type="entry name" value="SdpI"/>
    <property type="match status" value="1"/>
</dbReference>
<evidence type="ECO:0000313" key="1">
    <source>
        <dbReference type="EMBL" id="NME08653.1"/>
    </source>
</evidence>
<organism evidence="1 2">
    <name type="scientific">Paraclostridium bifermentans</name>
    <name type="common">Clostridium bifermentans</name>
    <dbReference type="NCBI Taxonomy" id="1490"/>
    <lineage>
        <taxon>Bacteria</taxon>
        <taxon>Bacillati</taxon>
        <taxon>Bacillota</taxon>
        <taxon>Clostridia</taxon>
        <taxon>Peptostreptococcales</taxon>
        <taxon>Peptostreptococcaceae</taxon>
        <taxon>Paraclostridium</taxon>
    </lineage>
</organism>
<accession>A0AA44DJD9</accession>